<dbReference type="InterPro" id="IPR016181">
    <property type="entry name" value="Acyl_CoA_acyltransferase"/>
</dbReference>
<dbReference type="InterPro" id="IPR051554">
    <property type="entry name" value="Acetyltransferase_Eis"/>
</dbReference>
<keyword evidence="2 4" id="KW-0808">Transferase</keyword>
<evidence type="ECO:0000256" key="3">
    <source>
        <dbReference type="ARBA" id="ARBA00023315"/>
    </source>
</evidence>
<reference evidence="6 7" key="1">
    <citation type="submission" date="2020-07" db="EMBL/GenBank/DDBJ databases">
        <title>Sequencing the genomes of 1000 actinobacteria strains.</title>
        <authorList>
            <person name="Klenk H.-P."/>
        </authorList>
    </citation>
    <scope>NUCLEOTIDE SEQUENCE [LARGE SCALE GENOMIC DNA]</scope>
    <source>
        <strain evidence="6 7">DSM 42178</strain>
    </source>
</reference>
<dbReference type="RefSeq" id="WP_179815446.1">
    <property type="nucleotide sequence ID" value="NZ_JACBZD010000001.1"/>
</dbReference>
<feature type="binding site" evidence="4">
    <location>
        <begin position="91"/>
        <end position="93"/>
    </location>
    <ligand>
        <name>acetyl-CoA</name>
        <dbReference type="ChEBI" id="CHEBI:57288"/>
    </ligand>
</feature>
<evidence type="ECO:0000313" key="7">
    <source>
        <dbReference type="Proteomes" id="UP000567795"/>
    </source>
</evidence>
<dbReference type="InterPro" id="IPR025559">
    <property type="entry name" value="Eis_dom"/>
</dbReference>
<accession>A0A853A229</accession>
<evidence type="ECO:0000256" key="2">
    <source>
        <dbReference type="ARBA" id="ARBA00022679"/>
    </source>
</evidence>
<dbReference type="InterPro" id="IPR022902">
    <property type="entry name" value="NAcTrfase_Eis"/>
</dbReference>
<evidence type="ECO:0000256" key="4">
    <source>
        <dbReference type="HAMAP-Rule" id="MF_01812"/>
    </source>
</evidence>
<dbReference type="Proteomes" id="UP000567795">
    <property type="component" value="Unassembled WGS sequence"/>
</dbReference>
<dbReference type="InterPro" id="IPR000182">
    <property type="entry name" value="GNAT_dom"/>
</dbReference>
<keyword evidence="7" id="KW-1185">Reference proteome</keyword>
<keyword evidence="3 4" id="KW-0012">Acyltransferase</keyword>
<feature type="active site" description="Proton acceptor; via carboxylate" evidence="4">
    <location>
        <position position="423"/>
    </location>
</feature>
<comment type="similarity">
    <text evidence="1 4">Belongs to the acetyltransferase Eis family.</text>
</comment>
<dbReference type="AlphaFoldDB" id="A0A853A229"/>
<feature type="binding site" evidence="4">
    <location>
        <begin position="99"/>
        <end position="104"/>
    </location>
    <ligand>
        <name>acetyl-CoA</name>
        <dbReference type="ChEBI" id="CHEBI:57288"/>
    </ligand>
</feature>
<comment type="subunit">
    <text evidence="4">Homohexamer; trimer of dimers.</text>
</comment>
<sequence>MNSTRFATATDGVAVRYITEDEFPRWKAAVQVGFLRPPADAADRMRHVPYSPGRLLGAFDGDRCVGTARGFPSAITVPGGAVLPADAIANVAVLPTHRRRGLLTRMMRRELAGAAERGEPVAILVAAEAGVYGRFGFGPATRLSGYRIAVPRAGGIRLPEAARRGRVELVDTETAARVGPGVHDAFRRRQPGAVPRPPAWWRTDTGVLRHPLRHTPEPFRAVYRDAGGTPTGLLTYRVEEAWEGGLPASRLVVLDLVTADWTASAALWHHCLSVDWVTTVVADNVAPDDPLPLLLGDPRAARATEVDCDFLWLRILDVPAALTARRYPVPGRVVIEVEDRSGHAAGRFALESPPDGAARCDRADGERADLRLDVSVLGSLYLGGETLARLEAAGLVEELRPGALGRADPLLRTPLRPWCPDGF</sequence>
<dbReference type="Pfam" id="PF13530">
    <property type="entry name" value="SCP2_2"/>
    <property type="match status" value="1"/>
</dbReference>
<dbReference type="Pfam" id="PF13527">
    <property type="entry name" value="Acetyltransf_9"/>
    <property type="match status" value="1"/>
</dbReference>
<gene>
    <name evidence="6" type="ORF">FHU37_003887</name>
</gene>
<dbReference type="CDD" id="cd04301">
    <property type="entry name" value="NAT_SF"/>
    <property type="match status" value="1"/>
</dbReference>
<comment type="caution">
    <text evidence="6">The sequence shown here is derived from an EMBL/GenBank/DDBJ whole genome shotgun (WGS) entry which is preliminary data.</text>
</comment>
<dbReference type="Gene3D" id="3.40.630.30">
    <property type="match status" value="2"/>
</dbReference>
<protein>
    <submittedName>
        <fullName evidence="6">Putative acetyltransferase</fullName>
    </submittedName>
</protein>
<dbReference type="Gene3D" id="3.30.1050.10">
    <property type="entry name" value="SCP2 sterol-binding domain"/>
    <property type="match status" value="1"/>
</dbReference>
<evidence type="ECO:0000313" key="6">
    <source>
        <dbReference type="EMBL" id="NYI06944.1"/>
    </source>
</evidence>
<dbReference type="NCBIfam" id="NF002367">
    <property type="entry name" value="PRK01346.1-4"/>
    <property type="match status" value="1"/>
</dbReference>
<proteinExistence type="inferred from homology"/>
<dbReference type="GO" id="GO:0034069">
    <property type="term" value="F:aminoglycoside N-acetyltransferase activity"/>
    <property type="evidence" value="ECO:0007669"/>
    <property type="project" value="TreeGrafter"/>
</dbReference>
<dbReference type="SUPFAM" id="SSF55729">
    <property type="entry name" value="Acyl-CoA N-acyltransferases (Nat)"/>
    <property type="match status" value="1"/>
</dbReference>
<dbReference type="InterPro" id="IPR036527">
    <property type="entry name" value="SCP2_sterol-bd_dom_sf"/>
</dbReference>
<dbReference type="HAMAP" id="MF_01812">
    <property type="entry name" value="Eis"/>
    <property type="match status" value="1"/>
</dbReference>
<organism evidence="6 7">
    <name type="scientific">Allostreptomyces psammosilenae</name>
    <dbReference type="NCBI Taxonomy" id="1892865"/>
    <lineage>
        <taxon>Bacteria</taxon>
        <taxon>Bacillati</taxon>
        <taxon>Actinomycetota</taxon>
        <taxon>Actinomycetes</taxon>
        <taxon>Kitasatosporales</taxon>
        <taxon>Streptomycetaceae</taxon>
        <taxon>Allostreptomyces</taxon>
    </lineage>
</organism>
<dbReference type="InterPro" id="IPR041380">
    <property type="entry name" value="Acetyltransf_17"/>
</dbReference>
<evidence type="ECO:0000259" key="5">
    <source>
        <dbReference type="PROSITE" id="PS51186"/>
    </source>
</evidence>
<dbReference type="PANTHER" id="PTHR37817:SF1">
    <property type="entry name" value="N-ACETYLTRANSFERASE EIS"/>
    <property type="match status" value="1"/>
</dbReference>
<dbReference type="EMBL" id="JACBZD010000001">
    <property type="protein sequence ID" value="NYI06944.1"/>
    <property type="molecule type" value="Genomic_DNA"/>
</dbReference>
<dbReference type="Pfam" id="PF17668">
    <property type="entry name" value="Acetyltransf_17"/>
    <property type="match status" value="1"/>
</dbReference>
<dbReference type="GO" id="GO:0030649">
    <property type="term" value="P:aminoglycoside antibiotic catabolic process"/>
    <property type="evidence" value="ECO:0007669"/>
    <property type="project" value="TreeGrafter"/>
</dbReference>
<name>A0A853A229_9ACTN</name>
<dbReference type="SUPFAM" id="SSF55718">
    <property type="entry name" value="SCP-like"/>
    <property type="match status" value="1"/>
</dbReference>
<dbReference type="PANTHER" id="PTHR37817">
    <property type="entry name" value="N-ACETYLTRANSFERASE EIS"/>
    <property type="match status" value="1"/>
</dbReference>
<evidence type="ECO:0000256" key="1">
    <source>
        <dbReference type="ARBA" id="ARBA00009213"/>
    </source>
</evidence>
<feature type="active site" description="Proton donor" evidence="4">
    <location>
        <position position="132"/>
    </location>
</feature>
<dbReference type="PROSITE" id="PS51186">
    <property type="entry name" value="GNAT"/>
    <property type="match status" value="1"/>
</dbReference>
<comment type="caution">
    <text evidence="4">Lacks conserved residue(s) required for the propagation of feature annotation.</text>
</comment>
<feature type="domain" description="N-acetyltransferase" evidence="5">
    <location>
        <begin position="13"/>
        <end position="163"/>
    </location>
</feature>